<organism evidence="1 2">
    <name type="scientific">Metapseudomonas furukawaii</name>
    <name type="common">Pseudomonas furukawaii</name>
    <dbReference type="NCBI Taxonomy" id="1149133"/>
    <lineage>
        <taxon>Bacteria</taxon>
        <taxon>Pseudomonadati</taxon>
        <taxon>Pseudomonadota</taxon>
        <taxon>Gammaproteobacteria</taxon>
        <taxon>Pseudomonadales</taxon>
        <taxon>Pseudomonadaceae</taxon>
        <taxon>Metapseudomonas</taxon>
    </lineage>
</organism>
<evidence type="ECO:0000313" key="2">
    <source>
        <dbReference type="Proteomes" id="UP000218554"/>
    </source>
</evidence>
<dbReference type="KEGG" id="pfuw:KF707C_48380"/>
<name>A0AAD1FHD5_METFU</name>
<evidence type="ECO:0008006" key="3">
    <source>
        <dbReference type="Google" id="ProtNLM"/>
    </source>
</evidence>
<dbReference type="AlphaFoldDB" id="A0AAD1FHD5"/>
<protein>
    <recommendedName>
        <fullName evidence="3">3-oxoacyl-ACP synthase</fullName>
    </recommendedName>
</protein>
<dbReference type="Proteomes" id="UP000218554">
    <property type="component" value="Chromosome"/>
</dbReference>
<dbReference type="InterPro" id="IPR025528">
    <property type="entry name" value="BrnA_antitoxin"/>
</dbReference>
<reference evidence="1 2" key="2">
    <citation type="journal article" date="2017" name="Int. J. Syst. Evol. Microbiol.">
        <title>Pseudomonas furukawaii sp. nov., a polychlorinated biphenyl-degrading bacterium isolated from biphenyl-contaminated soil in Japan.</title>
        <authorList>
            <person name="Kimura N."/>
            <person name="Watanabe T."/>
            <person name="Suenaga H."/>
            <person name="Fujihara H."/>
            <person name="Futagami T."/>
            <person name="Goto M."/>
            <person name="Hanada S."/>
            <person name="Hirose J."/>
        </authorList>
    </citation>
    <scope>NUCLEOTIDE SEQUENCE [LARGE SCALE GENOMIC DNA]</scope>
    <source>
        <strain evidence="2">DSM 10086 / NBRC 110670 / KF707</strain>
    </source>
</reference>
<sequence length="87" mass="10230">MSKASKTDWDRLAKLDDKDIDTTDIPELDEDFFRRAELRVPVKQAVTIRLDADVLEWFKGQGAGYQTRINQLLRQYMQAQQSQNSRR</sequence>
<accession>A0AAD1FHD5</accession>
<proteinExistence type="predicted"/>
<reference evidence="2" key="1">
    <citation type="submission" date="2015-05" db="EMBL/GenBank/DDBJ databases">
        <title>Draft genome sequencing of a biphenyl-degrading bacterium, Pseudomonas balearica KF707 (=NBRC110670).</title>
        <authorList>
            <person name="Kimura N."/>
            <person name="Hirose J."/>
            <person name="Watanabe T."/>
            <person name="Suenaga H."/>
            <person name="Fujihara H."/>
            <person name="Noguchi M."/>
            <person name="Hashimoto M."/>
            <person name="Shimodaira J."/>
            <person name="Tsuchikane K."/>
            <person name="Hosoyama A."/>
            <person name="Yamazoe A."/>
            <person name="Fujita N."/>
            <person name="Furukawa K."/>
        </authorList>
    </citation>
    <scope>NUCLEOTIDE SEQUENCE [LARGE SCALE GENOMIC DNA]</scope>
    <source>
        <strain evidence="2">DSM 10086 / NBRC 110670 / KF707</strain>
    </source>
</reference>
<evidence type="ECO:0000313" key="1">
    <source>
        <dbReference type="EMBL" id="BAU76526.1"/>
    </source>
</evidence>
<dbReference type="EMBL" id="AP014862">
    <property type="protein sequence ID" value="BAU76526.1"/>
    <property type="molecule type" value="Genomic_DNA"/>
</dbReference>
<gene>
    <name evidence="1" type="ORF">KF707C_48380</name>
</gene>
<dbReference type="Pfam" id="PF14384">
    <property type="entry name" value="BrnA_antitoxin"/>
    <property type="match status" value="1"/>
</dbReference>
<dbReference type="RefSeq" id="WP_004422795.1">
    <property type="nucleotide sequence ID" value="NZ_AJMR01000229.1"/>
</dbReference>
<keyword evidence="2" id="KW-1185">Reference proteome</keyword>